<accession>A0ACA9S1U7</accession>
<dbReference type="EMBL" id="CAJVQC010086355">
    <property type="protein sequence ID" value="CAG8822521.1"/>
    <property type="molecule type" value="Genomic_DNA"/>
</dbReference>
<evidence type="ECO:0000313" key="2">
    <source>
        <dbReference type="Proteomes" id="UP000789920"/>
    </source>
</evidence>
<keyword evidence="2" id="KW-1185">Reference proteome</keyword>
<feature type="non-terminal residue" evidence="1">
    <location>
        <position position="372"/>
    </location>
</feature>
<evidence type="ECO:0000313" key="1">
    <source>
        <dbReference type="EMBL" id="CAG8822521.1"/>
    </source>
</evidence>
<organism evidence="1 2">
    <name type="scientific">Racocetra persica</name>
    <dbReference type="NCBI Taxonomy" id="160502"/>
    <lineage>
        <taxon>Eukaryota</taxon>
        <taxon>Fungi</taxon>
        <taxon>Fungi incertae sedis</taxon>
        <taxon>Mucoromycota</taxon>
        <taxon>Glomeromycotina</taxon>
        <taxon>Glomeromycetes</taxon>
        <taxon>Diversisporales</taxon>
        <taxon>Gigasporaceae</taxon>
        <taxon>Racocetra</taxon>
    </lineage>
</organism>
<feature type="non-terminal residue" evidence="1">
    <location>
        <position position="1"/>
    </location>
</feature>
<sequence>VRTAATRIRKLTQGSKSASSYASEFRQISSDLDWGEAALIDQFRIGLKNDVKDLLLTMEDPTSLNDAIAKAVRCDNRLFERRRERQGHSLDRGDSVSNYSRSSLTPEPMQIDSTRARTLSEEEKQRRWANNFCLYCGEPGHIAKKLGKRGAPTAVRVFIQLSNKSMLPVNALIDSGASACFLDYTLAHKYNLPINTKRTPLSVEVIDGREISSGAVIHETGPLLLCYQNHYEEIIFNLIQTPHYQVILGLPWLIHHNPNINWREHTLKFPDADCNLHLQYPLTKQPTTHISTSERVFLAQAFHVASVRGDSVTATLTLPTKYNDFSDVFDEKEANRLPEHRPYDCAIDLVPGKQPPWGPIYGLSELELETLK</sequence>
<comment type="caution">
    <text evidence="1">The sequence shown here is derived from an EMBL/GenBank/DDBJ whole genome shotgun (WGS) entry which is preliminary data.</text>
</comment>
<name>A0ACA9S1U7_9GLOM</name>
<protein>
    <submittedName>
        <fullName evidence="1">25852_t:CDS:1</fullName>
    </submittedName>
</protein>
<proteinExistence type="predicted"/>
<reference evidence="1" key="1">
    <citation type="submission" date="2021-06" db="EMBL/GenBank/DDBJ databases">
        <authorList>
            <person name="Kallberg Y."/>
            <person name="Tangrot J."/>
            <person name="Rosling A."/>
        </authorList>
    </citation>
    <scope>NUCLEOTIDE SEQUENCE</scope>
    <source>
        <strain evidence="1">MA461A</strain>
    </source>
</reference>
<dbReference type="Proteomes" id="UP000789920">
    <property type="component" value="Unassembled WGS sequence"/>
</dbReference>
<gene>
    <name evidence="1" type="ORF">RPERSI_LOCUS25822</name>
</gene>